<keyword evidence="2" id="KW-1003">Cell membrane</keyword>
<evidence type="ECO:0000313" key="8">
    <source>
        <dbReference type="EMBL" id="OQO88993.1"/>
    </source>
</evidence>
<reference evidence="8 9" key="1">
    <citation type="submission" date="2017-02" db="EMBL/GenBank/DDBJ databases">
        <title>Draft genome of Saccharomonospora sp. 154.</title>
        <authorList>
            <person name="Alonso-Carmona G.S."/>
            <person name="De La Haba R."/>
            <person name="Vera-Gargallo B."/>
            <person name="Sandoval-Trujillo A.H."/>
            <person name="Ramirez-Duran N."/>
            <person name="Ventosa A."/>
        </authorList>
    </citation>
    <scope>NUCLEOTIDE SEQUENCE [LARGE SCALE GENOMIC DNA]</scope>
    <source>
        <strain evidence="8 9">LRS4.154</strain>
    </source>
</reference>
<dbReference type="SUPFAM" id="SSF52540">
    <property type="entry name" value="P-loop containing nucleoside triphosphate hydrolases"/>
    <property type="match status" value="1"/>
</dbReference>
<evidence type="ECO:0000313" key="9">
    <source>
        <dbReference type="Proteomes" id="UP000192591"/>
    </source>
</evidence>
<evidence type="ECO:0000259" key="7">
    <source>
        <dbReference type="Pfam" id="PF12696"/>
    </source>
</evidence>
<keyword evidence="3" id="KW-0812">Transmembrane</keyword>
<dbReference type="InterPro" id="IPR027417">
    <property type="entry name" value="P-loop_NTPase"/>
</dbReference>
<dbReference type="CDD" id="cd01127">
    <property type="entry name" value="TrwB_TraG_TraD_VirD4"/>
    <property type="match status" value="1"/>
</dbReference>
<gene>
    <name evidence="8" type="ORF">B1813_22845</name>
</gene>
<protein>
    <recommendedName>
        <fullName evidence="7">TraD/TraG TraM recognition site domain-containing protein</fullName>
    </recommendedName>
</protein>
<dbReference type="PANTHER" id="PTHR37937:SF1">
    <property type="entry name" value="CONJUGATIVE TRANSFER: DNA TRANSPORT"/>
    <property type="match status" value="1"/>
</dbReference>
<sequence>MEQHEYRARRRERAVRVYGGAAASLAGADLTSGLYWLDVPMDALVDLPWHGGATVLALSTVAVGASFWTRQRRTSLAYQRQQVLHAREWAGRTDRRKTIGLAAARAGAAGTRPDLTRWEALRAPAAEVGIPVGTTVSGPRSARGHEVVISWDEGGALVLGEPGSRKSTFLASVVVGAPGAQVVVSTKPELMEATWLSRAARGPVYAFAPLCWDALPEGVRPLRWSLVAGCADPHVASRRARALMEATASAGLANSSFWEGKGRAVLTALLCAADLAGVGLRTLARWLQEERYSEAVEVLDRWSDRVEESMISTLRQMTGAADRTASSVSHTASAVLEFLQDSRVATALDADRDEALDLHAFVRAGGTLYMVTDNSPALGPVMAAIWDSIVTAAKDVAMSDSGGPGRHPRLQRPLLLTADEVDKTMPGVPLDDYAAELRGWGIFTLAATQNRARLVKRWGQEGAAALCNSLQVHVILSINSGEDRAYYEKRIGTRRIEHVNVSTSAPSTLAHRLLGNPSREGHSQSTSASVERAPLWSAEMWSYLERGHALVVPTRGAAAVVSIPNGWKNAELAGQKAAAAAEAREFAQAEAERRAAEAAKRAADRTADVPQGGELA</sequence>
<evidence type="ECO:0000256" key="3">
    <source>
        <dbReference type="ARBA" id="ARBA00022692"/>
    </source>
</evidence>
<dbReference type="RefSeq" id="WP_081195523.1">
    <property type="nucleotide sequence ID" value="NZ_MWIH01000010.1"/>
</dbReference>
<dbReference type="PANTHER" id="PTHR37937">
    <property type="entry name" value="CONJUGATIVE TRANSFER: DNA TRANSPORT"/>
    <property type="match status" value="1"/>
</dbReference>
<accession>A0A1V8ZW24</accession>
<keyword evidence="9" id="KW-1185">Reference proteome</keyword>
<dbReference type="STRING" id="1962155.B1813_22845"/>
<feature type="region of interest" description="Disordered" evidence="6">
    <location>
        <begin position="590"/>
        <end position="616"/>
    </location>
</feature>
<evidence type="ECO:0000256" key="6">
    <source>
        <dbReference type="SAM" id="MobiDB-lite"/>
    </source>
</evidence>
<evidence type="ECO:0000256" key="2">
    <source>
        <dbReference type="ARBA" id="ARBA00022475"/>
    </source>
</evidence>
<feature type="domain" description="TraD/TraG TraM recognition site" evidence="7">
    <location>
        <begin position="413"/>
        <end position="538"/>
    </location>
</feature>
<name>A0A1V8ZW24_SACPI</name>
<comment type="subcellular location">
    <subcellularLocation>
        <location evidence="1">Cell membrane</location>
        <topology evidence="1">Multi-pass membrane protein</topology>
    </subcellularLocation>
</comment>
<evidence type="ECO:0000256" key="4">
    <source>
        <dbReference type="ARBA" id="ARBA00022989"/>
    </source>
</evidence>
<dbReference type="InterPro" id="IPR051539">
    <property type="entry name" value="T4SS-coupling_protein"/>
</dbReference>
<evidence type="ECO:0000256" key="1">
    <source>
        <dbReference type="ARBA" id="ARBA00004651"/>
    </source>
</evidence>
<organism evidence="8 9">
    <name type="scientific">Saccharomonospora piscinae</name>
    <dbReference type="NCBI Taxonomy" id="687388"/>
    <lineage>
        <taxon>Bacteria</taxon>
        <taxon>Bacillati</taxon>
        <taxon>Actinomycetota</taxon>
        <taxon>Actinomycetes</taxon>
        <taxon>Pseudonocardiales</taxon>
        <taxon>Pseudonocardiaceae</taxon>
        <taxon>Saccharomonospora</taxon>
    </lineage>
</organism>
<dbReference type="EMBL" id="MWIH01000010">
    <property type="protein sequence ID" value="OQO88993.1"/>
    <property type="molecule type" value="Genomic_DNA"/>
</dbReference>
<keyword evidence="5" id="KW-0472">Membrane</keyword>
<evidence type="ECO:0000256" key="5">
    <source>
        <dbReference type="ARBA" id="ARBA00023136"/>
    </source>
</evidence>
<keyword evidence="4" id="KW-1133">Transmembrane helix</keyword>
<dbReference type="Proteomes" id="UP000192591">
    <property type="component" value="Unassembled WGS sequence"/>
</dbReference>
<proteinExistence type="predicted"/>
<dbReference type="Pfam" id="PF12696">
    <property type="entry name" value="TraG-D_C"/>
    <property type="match status" value="1"/>
</dbReference>
<feature type="compositionally biased region" description="Basic and acidic residues" evidence="6">
    <location>
        <begin position="590"/>
        <end position="607"/>
    </location>
</feature>
<comment type="caution">
    <text evidence="8">The sequence shown here is derived from an EMBL/GenBank/DDBJ whole genome shotgun (WGS) entry which is preliminary data.</text>
</comment>
<dbReference type="GO" id="GO:0005886">
    <property type="term" value="C:plasma membrane"/>
    <property type="evidence" value="ECO:0007669"/>
    <property type="project" value="UniProtKB-SubCell"/>
</dbReference>
<dbReference type="Gene3D" id="3.40.50.300">
    <property type="entry name" value="P-loop containing nucleotide triphosphate hydrolases"/>
    <property type="match status" value="1"/>
</dbReference>
<dbReference type="InterPro" id="IPR032689">
    <property type="entry name" value="TraG-D_C"/>
</dbReference>
<dbReference type="AlphaFoldDB" id="A0A1V8ZW24"/>